<sequence length="436" mass="50298">MSHNAVATVIVTWNKKNDVCSLIEDITKLNISGINLDIFIVDNASNDGTQDYIEKNYPHIKVLQTGENIGGSGGFSYGLNFVSQLELEYDYIWLLDNDVRLDKEALLPLVEILKNHPEVGLVGSQIRKLEQPQIIHEIGIFLYPKKAHLKNNFANFSAISNEELLSGNSYIKVDFCSAASLLVRREVVQQIGVFENYFLHFDDVEWCLRAKKAGWVVTAHPASIVWHSSPDFKQRPWISYYDERNLCYCWHKHHPELLLKRIRVLLPKLIYYSLTGRFFWVEIYLQGLEDFFKGIQGKMAGVLPYKEYSLAQVIDQPSSVLVQSSIYQDTSQSISLKEMEINQKITFWNKPQNISHQIYIFLVSCMFKQVDIAIINCHTPDLYALNLAKKIYVFTGSGYVQVKWGLINSFWKSLIVFYKISKVYLRMISLIKNPNS</sequence>
<dbReference type="RefSeq" id="WP_271797386.1">
    <property type="nucleotide sequence ID" value="NZ_JAQMUC010000096.1"/>
</dbReference>
<evidence type="ECO:0000256" key="4">
    <source>
        <dbReference type="ARBA" id="ARBA00022679"/>
    </source>
</evidence>
<protein>
    <submittedName>
        <fullName evidence="6">Glycosyltransferase family 2 protein</fullName>
    </submittedName>
</protein>
<evidence type="ECO:0000256" key="1">
    <source>
        <dbReference type="ARBA" id="ARBA00004776"/>
    </source>
</evidence>
<gene>
    <name evidence="6" type="ORF">PN451_18215</name>
</gene>
<dbReference type="SUPFAM" id="SSF53448">
    <property type="entry name" value="Nucleotide-diphospho-sugar transferases"/>
    <property type="match status" value="1"/>
</dbReference>
<dbReference type="Gene3D" id="3.90.550.60">
    <property type="match status" value="1"/>
</dbReference>
<reference evidence="6 7" key="1">
    <citation type="submission" date="2023-01" db="EMBL/GenBank/DDBJ databases">
        <title>Genomes from the Australian National Cyanobacteria Reference Collection.</title>
        <authorList>
            <person name="Willis A."/>
            <person name="Lee E.M.F."/>
        </authorList>
    </citation>
    <scope>NUCLEOTIDE SEQUENCE [LARGE SCALE GENOMIC DNA]</scope>
    <source>
        <strain evidence="6 7">CS-1226</strain>
    </source>
</reference>
<organism evidence="6 7">
    <name type="scientific">Dolichospermum planctonicum CS-1226</name>
    <dbReference type="NCBI Taxonomy" id="3021751"/>
    <lineage>
        <taxon>Bacteria</taxon>
        <taxon>Bacillati</taxon>
        <taxon>Cyanobacteriota</taxon>
        <taxon>Cyanophyceae</taxon>
        <taxon>Nostocales</taxon>
        <taxon>Aphanizomenonaceae</taxon>
        <taxon>Dolichospermum</taxon>
        <taxon>Dolichospermum planctonicum</taxon>
    </lineage>
</organism>
<evidence type="ECO:0000256" key="3">
    <source>
        <dbReference type="ARBA" id="ARBA00022676"/>
    </source>
</evidence>
<evidence type="ECO:0000313" key="7">
    <source>
        <dbReference type="Proteomes" id="UP001211249"/>
    </source>
</evidence>
<dbReference type="InterPro" id="IPR029044">
    <property type="entry name" value="Nucleotide-diphossugar_trans"/>
</dbReference>
<dbReference type="InterPro" id="IPR001173">
    <property type="entry name" value="Glyco_trans_2-like"/>
</dbReference>
<evidence type="ECO:0000259" key="5">
    <source>
        <dbReference type="Pfam" id="PF00535"/>
    </source>
</evidence>
<keyword evidence="4" id="KW-0808">Transferase</keyword>
<comment type="pathway">
    <text evidence="1">Cell wall biogenesis; cell wall polysaccharide biosynthesis.</text>
</comment>
<keyword evidence="7" id="KW-1185">Reference proteome</keyword>
<evidence type="ECO:0000256" key="2">
    <source>
        <dbReference type="ARBA" id="ARBA00006739"/>
    </source>
</evidence>
<comment type="similarity">
    <text evidence="2">Belongs to the glycosyltransferase 2 family.</text>
</comment>
<dbReference type="CDD" id="cd04186">
    <property type="entry name" value="GT_2_like_c"/>
    <property type="match status" value="1"/>
</dbReference>
<dbReference type="PANTHER" id="PTHR43179">
    <property type="entry name" value="RHAMNOSYLTRANSFERASE WBBL"/>
    <property type="match status" value="1"/>
</dbReference>
<dbReference type="Pfam" id="PF00535">
    <property type="entry name" value="Glycos_transf_2"/>
    <property type="match status" value="1"/>
</dbReference>
<accession>A0ABT5AM03</accession>
<dbReference type="Proteomes" id="UP001211249">
    <property type="component" value="Unassembled WGS sequence"/>
</dbReference>
<dbReference type="EMBL" id="JAQMUC010000096">
    <property type="protein sequence ID" value="MDB9537742.1"/>
    <property type="molecule type" value="Genomic_DNA"/>
</dbReference>
<dbReference type="PANTHER" id="PTHR43179:SF12">
    <property type="entry name" value="GALACTOFURANOSYLTRANSFERASE GLFT2"/>
    <property type="match status" value="1"/>
</dbReference>
<feature type="domain" description="Glycosyltransferase 2-like" evidence="5">
    <location>
        <begin position="9"/>
        <end position="191"/>
    </location>
</feature>
<proteinExistence type="inferred from homology"/>
<evidence type="ECO:0000313" key="6">
    <source>
        <dbReference type="EMBL" id="MDB9537742.1"/>
    </source>
</evidence>
<name>A0ABT5AM03_9CYAN</name>
<keyword evidence="3" id="KW-0328">Glycosyltransferase</keyword>
<comment type="caution">
    <text evidence="6">The sequence shown here is derived from an EMBL/GenBank/DDBJ whole genome shotgun (WGS) entry which is preliminary data.</text>
</comment>